<proteinExistence type="predicted"/>
<organism evidence="1 2">
    <name type="scientific">Dreissena polymorpha</name>
    <name type="common">Zebra mussel</name>
    <name type="synonym">Mytilus polymorpha</name>
    <dbReference type="NCBI Taxonomy" id="45954"/>
    <lineage>
        <taxon>Eukaryota</taxon>
        <taxon>Metazoa</taxon>
        <taxon>Spiralia</taxon>
        <taxon>Lophotrochozoa</taxon>
        <taxon>Mollusca</taxon>
        <taxon>Bivalvia</taxon>
        <taxon>Autobranchia</taxon>
        <taxon>Heteroconchia</taxon>
        <taxon>Euheterodonta</taxon>
        <taxon>Imparidentia</taxon>
        <taxon>Neoheterodontei</taxon>
        <taxon>Myida</taxon>
        <taxon>Dreissenoidea</taxon>
        <taxon>Dreissenidae</taxon>
        <taxon>Dreissena</taxon>
    </lineage>
</organism>
<comment type="caution">
    <text evidence="1">The sequence shown here is derived from an EMBL/GenBank/DDBJ whole genome shotgun (WGS) entry which is preliminary data.</text>
</comment>
<sequence>MCSHPAVGCVYTHTVGNRAKRSKATWKTKCKIQPTASQKKTKICKRTRSTETFEMPTEHNDVYGGIFSDGHRKYIALKVQRTLT</sequence>
<evidence type="ECO:0000313" key="2">
    <source>
        <dbReference type="Proteomes" id="UP000828390"/>
    </source>
</evidence>
<dbReference type="EMBL" id="JAIWYP010000010">
    <property type="protein sequence ID" value="KAH3754641.1"/>
    <property type="molecule type" value="Genomic_DNA"/>
</dbReference>
<name>A0A9D4DSK8_DREPO</name>
<protein>
    <submittedName>
        <fullName evidence="1">Uncharacterized protein</fullName>
    </submittedName>
</protein>
<dbReference type="AlphaFoldDB" id="A0A9D4DSK8"/>
<gene>
    <name evidence="1" type="ORF">DPMN_189322</name>
</gene>
<dbReference type="Proteomes" id="UP000828390">
    <property type="component" value="Unassembled WGS sequence"/>
</dbReference>
<evidence type="ECO:0000313" key="1">
    <source>
        <dbReference type="EMBL" id="KAH3754641.1"/>
    </source>
</evidence>
<reference evidence="1" key="2">
    <citation type="submission" date="2020-11" db="EMBL/GenBank/DDBJ databases">
        <authorList>
            <person name="McCartney M.A."/>
            <person name="Auch B."/>
            <person name="Kono T."/>
            <person name="Mallez S."/>
            <person name="Becker A."/>
            <person name="Gohl D.M."/>
            <person name="Silverstein K.A.T."/>
            <person name="Koren S."/>
            <person name="Bechman K.B."/>
            <person name="Herman A."/>
            <person name="Abrahante J.E."/>
            <person name="Garbe J."/>
        </authorList>
    </citation>
    <scope>NUCLEOTIDE SEQUENCE</scope>
    <source>
        <strain evidence="1">Duluth1</strain>
        <tissue evidence="1">Whole animal</tissue>
    </source>
</reference>
<keyword evidence="2" id="KW-1185">Reference proteome</keyword>
<accession>A0A9D4DSK8</accession>
<reference evidence="1" key="1">
    <citation type="journal article" date="2019" name="bioRxiv">
        <title>The Genome of the Zebra Mussel, Dreissena polymorpha: A Resource for Invasive Species Research.</title>
        <authorList>
            <person name="McCartney M.A."/>
            <person name="Auch B."/>
            <person name="Kono T."/>
            <person name="Mallez S."/>
            <person name="Zhang Y."/>
            <person name="Obille A."/>
            <person name="Becker A."/>
            <person name="Abrahante J.E."/>
            <person name="Garbe J."/>
            <person name="Badalamenti J.P."/>
            <person name="Herman A."/>
            <person name="Mangelson H."/>
            <person name="Liachko I."/>
            <person name="Sullivan S."/>
            <person name="Sone E.D."/>
            <person name="Koren S."/>
            <person name="Silverstein K.A.T."/>
            <person name="Beckman K.B."/>
            <person name="Gohl D.M."/>
        </authorList>
    </citation>
    <scope>NUCLEOTIDE SEQUENCE</scope>
    <source>
        <strain evidence="1">Duluth1</strain>
        <tissue evidence="1">Whole animal</tissue>
    </source>
</reference>